<dbReference type="EMBL" id="SNRY01003420">
    <property type="protein sequence ID" value="KAA6321042.1"/>
    <property type="molecule type" value="Genomic_DNA"/>
</dbReference>
<accession>A0A5J4QHP4</accession>
<protein>
    <submittedName>
        <fullName evidence="1">Uncharacterized protein</fullName>
    </submittedName>
</protein>
<comment type="caution">
    <text evidence="1">The sequence shown here is derived from an EMBL/GenBank/DDBJ whole genome shotgun (WGS) entry which is preliminary data.</text>
</comment>
<proteinExistence type="predicted"/>
<name>A0A5J4QHP4_9ZZZZ</name>
<organism evidence="1">
    <name type="scientific">termite gut metagenome</name>
    <dbReference type="NCBI Taxonomy" id="433724"/>
    <lineage>
        <taxon>unclassified sequences</taxon>
        <taxon>metagenomes</taxon>
        <taxon>organismal metagenomes</taxon>
    </lineage>
</organism>
<gene>
    <name evidence="1" type="ORF">EZS27_029261</name>
</gene>
<dbReference type="AlphaFoldDB" id="A0A5J4QHP4"/>
<evidence type="ECO:0000313" key="1">
    <source>
        <dbReference type="EMBL" id="KAA6321042.1"/>
    </source>
</evidence>
<sequence length="35" mass="4152">MENLFRGNVFIRMPCIKHHTDKANCLDSQEEYIPT</sequence>
<reference evidence="1" key="1">
    <citation type="submission" date="2019-03" db="EMBL/GenBank/DDBJ databases">
        <title>Single cell metagenomics reveals metabolic interactions within the superorganism composed of flagellate Streblomastix strix and complex community of Bacteroidetes bacteria on its surface.</title>
        <authorList>
            <person name="Treitli S.C."/>
            <person name="Kolisko M."/>
            <person name="Husnik F."/>
            <person name="Keeling P."/>
            <person name="Hampl V."/>
        </authorList>
    </citation>
    <scope>NUCLEOTIDE SEQUENCE</scope>
    <source>
        <strain evidence="1">STM</strain>
    </source>
</reference>